<dbReference type="AlphaFoldDB" id="A0A5Q0BDS1"/>
<feature type="domain" description="PAC" evidence="3">
    <location>
        <begin position="184"/>
        <end position="236"/>
    </location>
</feature>
<dbReference type="PROSITE" id="PS51746">
    <property type="entry name" value="PPM_2"/>
    <property type="match status" value="1"/>
</dbReference>
<dbReference type="Gene3D" id="3.30.450.20">
    <property type="entry name" value="PAS domain"/>
    <property type="match status" value="4"/>
</dbReference>
<sequence>MLQSILNALEDGVCILDSGGRLLTVNSAALRMLGFQQDEDLSQTFAPVKIPATEFLASTQDHQQQTSELMRKDGSPLLISCTLDRIRVDQETDRVLLRCHPAPPDFTERRRAGATLQTLTRSVEKRLNAVLIADANGVIEYINPSYTRLTGYSLEDVVGQVPSELFPGVIFTPACEVLLGGSEWQGEIQGCKKTGELYWALQTISPIRNASGEISQYLAILQDISEIKRDKEALKESEERFRQVAEMVGEWLWEQDSGGHYIYCSSAVREILGYEPAEVLNKNYLDLLTPADKARWNHLASPVNHQPFSHLLNRYRHRDGHEVITESTGKPIFDAKGGLLKWRGVDHNVTERKLYEDALRLYAQALEAASVGIDISDARSPGYPKIYINPALSRITGYGREELLGDNMLLLKGTDTDLSALQTIAQAMSDGRHCDVVLKCYRKDGSPFWNELRISPVRDAEGLLTHFIGVHTDVTELRRASEERHELEIAKQIQMSLLPKRPLDIDRAAIAGVCLPATHVGGDYFDYFHTDNMLDLVIADVSGHSVGAALIMTEMRSALRAETRLSLAGGVKHGPAQILSLLNEVLYDDLTGSELFITMFYLRLDLTTLRLSYANAGHNCPLLSRANATACEPLDSDGLILGVKRNVVFEEKTLQIESGDRLLLYTDGVTEALNEQGEFFDVPRLCELFSSYRGVAPEKVIRGLVDALHSFRGAAPLADDVSMAVMNLK</sequence>
<dbReference type="CDD" id="cd00130">
    <property type="entry name" value="PAS"/>
    <property type="match status" value="4"/>
</dbReference>
<dbReference type="Pfam" id="PF00989">
    <property type="entry name" value="PAS"/>
    <property type="match status" value="1"/>
</dbReference>
<dbReference type="KEGG" id="mmob:F6R98_00505"/>
<dbReference type="Pfam" id="PF07228">
    <property type="entry name" value="SpoIIE"/>
    <property type="match status" value="1"/>
</dbReference>
<dbReference type="Gene3D" id="3.60.40.10">
    <property type="entry name" value="PPM-type phosphatase domain"/>
    <property type="match status" value="1"/>
</dbReference>
<feature type="domain" description="PAC" evidence="3">
    <location>
        <begin position="434"/>
        <end position="486"/>
    </location>
</feature>
<dbReference type="InterPro" id="IPR035965">
    <property type="entry name" value="PAS-like_dom_sf"/>
</dbReference>
<dbReference type="InterPro" id="IPR052016">
    <property type="entry name" value="Bact_Sigma-Reg"/>
</dbReference>
<proteinExistence type="predicted"/>
<dbReference type="InterPro" id="IPR013767">
    <property type="entry name" value="PAS_fold"/>
</dbReference>
<dbReference type="SMART" id="SM00091">
    <property type="entry name" value="PAS"/>
    <property type="match status" value="4"/>
</dbReference>
<dbReference type="Pfam" id="PF08447">
    <property type="entry name" value="PAS_3"/>
    <property type="match status" value="1"/>
</dbReference>
<dbReference type="SUPFAM" id="SSF81606">
    <property type="entry name" value="PP2C-like"/>
    <property type="match status" value="1"/>
</dbReference>
<feature type="domain" description="PAC" evidence="3">
    <location>
        <begin position="309"/>
        <end position="361"/>
    </location>
</feature>
<dbReference type="SUPFAM" id="SSF55785">
    <property type="entry name" value="PYP-like sensor domain (PAS domain)"/>
    <property type="match status" value="4"/>
</dbReference>
<feature type="domain" description="PPM-type phosphatase" evidence="4">
    <location>
        <begin position="507"/>
        <end position="728"/>
    </location>
</feature>
<dbReference type="Proteomes" id="UP000325755">
    <property type="component" value="Chromosome"/>
</dbReference>
<dbReference type="PANTHER" id="PTHR43156:SF2">
    <property type="entry name" value="STAGE II SPORULATION PROTEIN E"/>
    <property type="match status" value="1"/>
</dbReference>
<keyword evidence="1" id="KW-0378">Hydrolase</keyword>
<dbReference type="GO" id="GO:0016791">
    <property type="term" value="F:phosphatase activity"/>
    <property type="evidence" value="ECO:0007669"/>
    <property type="project" value="TreeGrafter"/>
</dbReference>
<evidence type="ECO:0000259" key="4">
    <source>
        <dbReference type="PROSITE" id="PS51746"/>
    </source>
</evidence>
<evidence type="ECO:0000259" key="2">
    <source>
        <dbReference type="PROSITE" id="PS50112"/>
    </source>
</evidence>
<dbReference type="InterPro" id="IPR000700">
    <property type="entry name" value="PAS-assoc_C"/>
</dbReference>
<dbReference type="PROSITE" id="PS50113">
    <property type="entry name" value="PAC"/>
    <property type="match status" value="3"/>
</dbReference>
<evidence type="ECO:0000259" key="3">
    <source>
        <dbReference type="PROSITE" id="PS50113"/>
    </source>
</evidence>
<feature type="domain" description="PAS" evidence="2">
    <location>
        <begin position="358"/>
        <end position="410"/>
    </location>
</feature>
<feature type="domain" description="PAS" evidence="2">
    <location>
        <begin position="115"/>
        <end position="160"/>
    </location>
</feature>
<dbReference type="PROSITE" id="PS50112">
    <property type="entry name" value="PAS"/>
    <property type="match status" value="4"/>
</dbReference>
<dbReference type="InterPro" id="IPR000014">
    <property type="entry name" value="PAS"/>
</dbReference>
<dbReference type="EMBL" id="CP044205">
    <property type="protein sequence ID" value="QFY41282.1"/>
    <property type="molecule type" value="Genomic_DNA"/>
</dbReference>
<evidence type="ECO:0000313" key="5">
    <source>
        <dbReference type="EMBL" id="QFY41282.1"/>
    </source>
</evidence>
<dbReference type="SMART" id="SM00331">
    <property type="entry name" value="PP2C_SIG"/>
    <property type="match status" value="1"/>
</dbReference>
<dbReference type="OrthoDB" id="9789238at2"/>
<organism evidence="5 6">
    <name type="scientific">Candidatus Methylospira mobilis</name>
    <dbReference type="NCBI Taxonomy" id="1808979"/>
    <lineage>
        <taxon>Bacteria</taxon>
        <taxon>Pseudomonadati</taxon>
        <taxon>Pseudomonadota</taxon>
        <taxon>Gammaproteobacteria</taxon>
        <taxon>Methylococcales</taxon>
        <taxon>Methylococcaceae</taxon>
        <taxon>Candidatus Methylospira</taxon>
    </lineage>
</organism>
<dbReference type="InterPro" id="IPR013655">
    <property type="entry name" value="PAS_fold_3"/>
</dbReference>
<dbReference type="InterPro" id="IPR036457">
    <property type="entry name" value="PPM-type-like_dom_sf"/>
</dbReference>
<keyword evidence="6" id="KW-1185">Reference proteome</keyword>
<dbReference type="SMART" id="SM00086">
    <property type="entry name" value="PAC"/>
    <property type="match status" value="3"/>
</dbReference>
<dbReference type="NCBIfam" id="TIGR00229">
    <property type="entry name" value="sensory_box"/>
    <property type="match status" value="3"/>
</dbReference>
<feature type="domain" description="PAS" evidence="2">
    <location>
        <begin position="1"/>
        <end position="44"/>
    </location>
</feature>
<dbReference type="InterPro" id="IPR001610">
    <property type="entry name" value="PAC"/>
</dbReference>
<dbReference type="InterPro" id="IPR001932">
    <property type="entry name" value="PPM-type_phosphatase-like_dom"/>
</dbReference>
<dbReference type="RefSeq" id="WP_153247259.1">
    <property type="nucleotide sequence ID" value="NZ_CP044205.1"/>
</dbReference>
<accession>A0A5Q0BDS1</accession>
<name>A0A5Q0BDS1_9GAMM</name>
<gene>
    <name evidence="5" type="ORF">F6R98_00505</name>
</gene>
<feature type="domain" description="PAS" evidence="2">
    <location>
        <begin position="237"/>
        <end position="293"/>
    </location>
</feature>
<dbReference type="InParanoid" id="A0A5Q0BDS1"/>
<evidence type="ECO:0000313" key="6">
    <source>
        <dbReference type="Proteomes" id="UP000325755"/>
    </source>
</evidence>
<protein>
    <submittedName>
        <fullName evidence="5">PAS domain S-box protein</fullName>
    </submittedName>
</protein>
<reference evidence="5 6" key="1">
    <citation type="submission" date="2019-09" db="EMBL/GenBank/DDBJ databases">
        <title>Ecophysiology of the spiral-shaped methanotroph Methylospira mobilis as revealed by the complete genome sequence.</title>
        <authorList>
            <person name="Oshkin I.Y."/>
            <person name="Dedysh S.N."/>
            <person name="Miroshnikov K."/>
            <person name="Danilova O.V."/>
            <person name="Hakobyan A."/>
            <person name="Liesack W."/>
        </authorList>
    </citation>
    <scope>NUCLEOTIDE SEQUENCE [LARGE SCALE GENOMIC DNA]</scope>
    <source>
        <strain evidence="5 6">Shm1</strain>
    </source>
</reference>
<dbReference type="Pfam" id="PF13426">
    <property type="entry name" value="PAS_9"/>
    <property type="match status" value="2"/>
</dbReference>
<dbReference type="PANTHER" id="PTHR43156">
    <property type="entry name" value="STAGE II SPORULATION PROTEIN E-RELATED"/>
    <property type="match status" value="1"/>
</dbReference>
<evidence type="ECO:0000256" key="1">
    <source>
        <dbReference type="ARBA" id="ARBA00022801"/>
    </source>
</evidence>